<name>A0A225NKA3_9RHOB</name>
<dbReference type="Proteomes" id="UP000215377">
    <property type="component" value="Unassembled WGS sequence"/>
</dbReference>
<gene>
    <name evidence="3" type="ORF">ATO3_08305</name>
</gene>
<dbReference type="OrthoDB" id="9998412at2"/>
<keyword evidence="2" id="KW-0732">Signal</keyword>
<keyword evidence="4" id="KW-1185">Reference proteome</keyword>
<evidence type="ECO:0000313" key="4">
    <source>
        <dbReference type="Proteomes" id="UP000215377"/>
    </source>
</evidence>
<sequence length="154" mass="16924">MPAAVSLRAALAPLIALVLACPGIAAGQDLGVCAPLEGTGSYSQCINEQLTRQRKDLREDAPGRSPRPVQRPDFVITDPDLRVPDYRDTMTERTERDMEAARRNSDLRTRQLQQQIRRDLQTGPLAPPPLGMPQLRPPTPGFGAPQPAAPWMRP</sequence>
<reference evidence="3 4" key="1">
    <citation type="submission" date="2013-04" db="EMBL/GenBank/DDBJ databases">
        <title>Oceanicola sp. 22II1-22F33 Genome Sequencing.</title>
        <authorList>
            <person name="Lai Q."/>
            <person name="Li G."/>
            <person name="Shao Z."/>
        </authorList>
    </citation>
    <scope>NUCLEOTIDE SEQUENCE [LARGE SCALE GENOMIC DNA]</scope>
    <source>
        <strain evidence="3 4">22II1-22F33</strain>
    </source>
</reference>
<evidence type="ECO:0000313" key="3">
    <source>
        <dbReference type="EMBL" id="OWU74628.1"/>
    </source>
</evidence>
<evidence type="ECO:0000256" key="1">
    <source>
        <dbReference type="SAM" id="MobiDB-lite"/>
    </source>
</evidence>
<evidence type="ECO:0000256" key="2">
    <source>
        <dbReference type="SAM" id="SignalP"/>
    </source>
</evidence>
<feature type="signal peptide" evidence="2">
    <location>
        <begin position="1"/>
        <end position="25"/>
    </location>
</feature>
<feature type="chain" id="PRO_5013279607" evidence="2">
    <location>
        <begin position="26"/>
        <end position="154"/>
    </location>
</feature>
<proteinExistence type="predicted"/>
<feature type="compositionally biased region" description="Basic and acidic residues" evidence="1">
    <location>
        <begin position="53"/>
        <end position="62"/>
    </location>
</feature>
<organism evidence="3 4">
    <name type="scientific">Marinibacterium profundimaris</name>
    <dbReference type="NCBI Taxonomy" id="1679460"/>
    <lineage>
        <taxon>Bacteria</taxon>
        <taxon>Pseudomonadati</taxon>
        <taxon>Pseudomonadota</taxon>
        <taxon>Alphaproteobacteria</taxon>
        <taxon>Rhodobacterales</taxon>
        <taxon>Paracoccaceae</taxon>
        <taxon>Marinibacterium</taxon>
    </lineage>
</organism>
<feature type="region of interest" description="Disordered" evidence="1">
    <location>
        <begin position="53"/>
        <end position="154"/>
    </location>
</feature>
<accession>A0A225NKA3</accession>
<comment type="caution">
    <text evidence="3">The sequence shown here is derived from an EMBL/GenBank/DDBJ whole genome shotgun (WGS) entry which is preliminary data.</text>
</comment>
<dbReference type="RefSeq" id="WP_088649394.1">
    <property type="nucleotide sequence ID" value="NZ_AQQR01000003.1"/>
</dbReference>
<feature type="compositionally biased region" description="Pro residues" evidence="1">
    <location>
        <begin position="125"/>
        <end position="140"/>
    </location>
</feature>
<feature type="compositionally biased region" description="Basic and acidic residues" evidence="1">
    <location>
        <begin position="79"/>
        <end position="109"/>
    </location>
</feature>
<protein>
    <submittedName>
        <fullName evidence="3">Uncharacterized protein</fullName>
    </submittedName>
</protein>
<dbReference type="AlphaFoldDB" id="A0A225NKA3"/>
<dbReference type="EMBL" id="AQQR01000003">
    <property type="protein sequence ID" value="OWU74628.1"/>
    <property type="molecule type" value="Genomic_DNA"/>
</dbReference>